<dbReference type="GO" id="GO:0070588">
    <property type="term" value="P:calcium ion transmembrane transport"/>
    <property type="evidence" value="ECO:0007669"/>
    <property type="project" value="TreeGrafter"/>
</dbReference>
<evidence type="ECO:0000256" key="2">
    <source>
        <dbReference type="ARBA" id="ARBA00009848"/>
    </source>
</evidence>
<dbReference type="GO" id="GO:0015267">
    <property type="term" value="F:channel activity"/>
    <property type="evidence" value="ECO:0007669"/>
    <property type="project" value="UniProtKB-ARBA"/>
</dbReference>
<keyword evidence="7 10" id="KW-0472">Membrane</keyword>
<reference evidence="11" key="1">
    <citation type="submission" date="2021-01" db="EMBL/GenBank/DDBJ databases">
        <authorList>
            <person name="Corre E."/>
            <person name="Pelletier E."/>
            <person name="Niang G."/>
            <person name="Scheremetjew M."/>
            <person name="Finn R."/>
            <person name="Kale V."/>
            <person name="Holt S."/>
            <person name="Cochrane G."/>
            <person name="Meng A."/>
            <person name="Brown T."/>
            <person name="Cohen L."/>
        </authorList>
    </citation>
    <scope>NUCLEOTIDE SEQUENCE</scope>
    <source>
        <strain evidence="11">SL-175</strain>
    </source>
</reference>
<evidence type="ECO:0000256" key="4">
    <source>
        <dbReference type="ARBA" id="ARBA00022692"/>
    </source>
</evidence>
<keyword evidence="6" id="KW-0406">Ion transport</keyword>
<dbReference type="GO" id="GO:0007165">
    <property type="term" value="P:signal transduction"/>
    <property type="evidence" value="ECO:0007669"/>
    <property type="project" value="UniProtKB-ARBA"/>
</dbReference>
<dbReference type="PANTHER" id="PTHR10125">
    <property type="entry name" value="P2X PURINOCEPTOR"/>
    <property type="match status" value="1"/>
</dbReference>
<evidence type="ECO:0000313" key="11">
    <source>
        <dbReference type="EMBL" id="CAD8713108.1"/>
    </source>
</evidence>
<protein>
    <recommendedName>
        <fullName evidence="12">ATP receptor</fullName>
    </recommendedName>
</protein>
<dbReference type="InterPro" id="IPR059116">
    <property type="entry name" value="P2X_receptor"/>
</dbReference>
<evidence type="ECO:0000256" key="6">
    <source>
        <dbReference type="ARBA" id="ARBA00023065"/>
    </source>
</evidence>
<dbReference type="EMBL" id="HBFC01025744">
    <property type="protein sequence ID" value="CAD8713108.1"/>
    <property type="molecule type" value="Transcribed_RNA"/>
</dbReference>
<accession>A0A7S0SPG2</accession>
<keyword evidence="4 10" id="KW-0812">Transmembrane</keyword>
<evidence type="ECO:0008006" key="12">
    <source>
        <dbReference type="Google" id="ProtNLM"/>
    </source>
</evidence>
<evidence type="ECO:0000256" key="1">
    <source>
        <dbReference type="ARBA" id="ARBA00004308"/>
    </source>
</evidence>
<gene>
    <name evidence="11" type="ORF">MANT1106_LOCUS15598</name>
</gene>
<dbReference type="GO" id="GO:0012505">
    <property type="term" value="C:endomembrane system"/>
    <property type="evidence" value="ECO:0007669"/>
    <property type="project" value="UniProtKB-SubCell"/>
</dbReference>
<evidence type="ECO:0000256" key="9">
    <source>
        <dbReference type="ARBA" id="ARBA00023303"/>
    </source>
</evidence>
<evidence type="ECO:0000256" key="10">
    <source>
        <dbReference type="SAM" id="Phobius"/>
    </source>
</evidence>
<dbReference type="InterPro" id="IPR027309">
    <property type="entry name" value="P2X_extracellular_dom_sf"/>
</dbReference>
<dbReference type="PANTHER" id="PTHR10125:SF31">
    <property type="entry name" value="P2X RECEPTOR E"/>
    <property type="match status" value="1"/>
</dbReference>
<evidence type="ECO:0000256" key="7">
    <source>
        <dbReference type="ARBA" id="ARBA00023136"/>
    </source>
</evidence>
<keyword evidence="8" id="KW-1071">Ligand-gated ion channel</keyword>
<dbReference type="Gene3D" id="2.60.490.10">
    <property type="entry name" value="atp-gated p2x4 ion channel domain"/>
    <property type="match status" value="1"/>
</dbReference>
<dbReference type="GO" id="GO:0016020">
    <property type="term" value="C:membrane"/>
    <property type="evidence" value="ECO:0007669"/>
    <property type="project" value="TreeGrafter"/>
</dbReference>
<dbReference type="AlphaFoldDB" id="A0A7S0SPG2"/>
<feature type="transmembrane region" description="Helical" evidence="10">
    <location>
        <begin position="365"/>
        <end position="388"/>
    </location>
</feature>
<sequence>VHWSRPLEAPPLSLRSKGPRVADMGAATSALKNVGYSTQKQVVIKSWSLTLLYYSIVAIVLAYVVGFSIVLKKGYQASTPAAGSVAVKVKGVSVKRQPGNVAEPFVLYDATDLTVYDNGGVFIATNIMRTEQARGRCLGTYHDEACIPGGPDVNNCTEGFLSRTGMQTGHCNASKVQPGMHRCEVIGWCPGEPEEDEISPLGNVGNFTLFLRTNVKFPGMQDADGKTLEFTNANGTVPTFGWNLFSLNDILGFGGIRYEDIQATGADVVMNIYFDCDLDLGMEKCGPRLPFEVVRLDTPNSELSRGYNMRWLSAVSFVPDVESAPDAVFDAGGDTRAVVKAFGPRIRVQITGQGRRWDLMRLTTTLGAGLALLGVATLVVDLLLLYVLPLKHTYQGLKYQMYGAEEEEGVTTGSASEEEPLLGVGG</sequence>
<comment type="similarity">
    <text evidence="2">Belongs to the P2X receptor family.</text>
</comment>
<evidence type="ECO:0000256" key="8">
    <source>
        <dbReference type="ARBA" id="ARBA00023286"/>
    </source>
</evidence>
<dbReference type="Pfam" id="PF00864">
    <property type="entry name" value="P2X_receptor"/>
    <property type="match status" value="1"/>
</dbReference>
<name>A0A7S0SPG2_9CHLO</name>
<feature type="non-terminal residue" evidence="11">
    <location>
        <position position="1"/>
    </location>
</feature>
<feature type="transmembrane region" description="Helical" evidence="10">
    <location>
        <begin position="51"/>
        <end position="71"/>
    </location>
</feature>
<evidence type="ECO:0000256" key="5">
    <source>
        <dbReference type="ARBA" id="ARBA00022989"/>
    </source>
</evidence>
<keyword evidence="5 10" id="KW-1133">Transmembrane helix</keyword>
<proteinExistence type="inferred from homology"/>
<keyword evidence="9" id="KW-0407">Ion channel</keyword>
<keyword evidence="3" id="KW-0813">Transport</keyword>
<organism evidence="11">
    <name type="scientific">Mantoniella antarctica</name>
    <dbReference type="NCBI Taxonomy" id="81844"/>
    <lineage>
        <taxon>Eukaryota</taxon>
        <taxon>Viridiplantae</taxon>
        <taxon>Chlorophyta</taxon>
        <taxon>Mamiellophyceae</taxon>
        <taxon>Mamiellales</taxon>
        <taxon>Mamiellaceae</taxon>
        <taxon>Mantoniella</taxon>
    </lineage>
</organism>
<comment type="subcellular location">
    <subcellularLocation>
        <location evidence="1">Endomembrane system</location>
    </subcellularLocation>
</comment>
<evidence type="ECO:0000256" key="3">
    <source>
        <dbReference type="ARBA" id="ARBA00022448"/>
    </source>
</evidence>
<dbReference type="Gene3D" id="1.10.287.940">
    <property type="entry name" value="atp-gated p2x4 ion channel"/>
    <property type="match status" value="1"/>
</dbReference>